<gene>
    <name evidence="1" type="ORF">GCM10007036_14460</name>
</gene>
<comment type="caution">
    <text evidence="1">The sequence shown here is derived from an EMBL/GenBank/DDBJ whole genome shotgun (WGS) entry which is preliminary data.</text>
</comment>
<name>A0A917MH60_9HYPH</name>
<reference evidence="1" key="2">
    <citation type="submission" date="2020-09" db="EMBL/GenBank/DDBJ databases">
        <authorList>
            <person name="Sun Q."/>
            <person name="Zhou Y."/>
        </authorList>
    </citation>
    <scope>NUCLEOTIDE SEQUENCE</scope>
    <source>
        <strain evidence="1">CGMCC 1.12214</strain>
    </source>
</reference>
<dbReference type="AlphaFoldDB" id="A0A917MH60"/>
<reference evidence="1" key="1">
    <citation type="journal article" date="2014" name="Int. J. Syst. Evol. Microbiol.">
        <title>Complete genome sequence of Corynebacterium casei LMG S-19264T (=DSM 44701T), isolated from a smear-ripened cheese.</title>
        <authorList>
            <consortium name="US DOE Joint Genome Institute (JGI-PGF)"/>
            <person name="Walter F."/>
            <person name="Albersmeier A."/>
            <person name="Kalinowski J."/>
            <person name="Ruckert C."/>
        </authorList>
    </citation>
    <scope>NUCLEOTIDE SEQUENCE</scope>
    <source>
        <strain evidence="1">CGMCC 1.12214</strain>
    </source>
</reference>
<keyword evidence="2" id="KW-1185">Reference proteome</keyword>
<dbReference type="Proteomes" id="UP000603912">
    <property type="component" value="Unassembled WGS sequence"/>
</dbReference>
<dbReference type="EMBL" id="BMES01000001">
    <property type="protein sequence ID" value="GGH14870.1"/>
    <property type="molecule type" value="Genomic_DNA"/>
</dbReference>
<sequence length="139" mass="14558">MNVTIHEAGAVAAPAANATAPATAETPSQKIVKAADRRATATDDEGRVIEVKALTALDLYRLTKLLGANSANQQALNIAMSACSVTAIDGERITPPNSEREIEAMIQRLDFHGLQAATIALVQLQIPTLAEVKDQAGNS</sequence>
<proteinExistence type="predicted"/>
<dbReference type="RefSeq" id="WP_188516980.1">
    <property type="nucleotide sequence ID" value="NZ_BMES01000001.1"/>
</dbReference>
<protein>
    <submittedName>
        <fullName evidence="1">Uncharacterized protein</fullName>
    </submittedName>
</protein>
<organism evidence="1 2">
    <name type="scientific">Alsobacter metallidurans</name>
    <dbReference type="NCBI Taxonomy" id="340221"/>
    <lineage>
        <taxon>Bacteria</taxon>
        <taxon>Pseudomonadati</taxon>
        <taxon>Pseudomonadota</taxon>
        <taxon>Alphaproteobacteria</taxon>
        <taxon>Hyphomicrobiales</taxon>
        <taxon>Alsobacteraceae</taxon>
        <taxon>Alsobacter</taxon>
    </lineage>
</organism>
<evidence type="ECO:0000313" key="2">
    <source>
        <dbReference type="Proteomes" id="UP000603912"/>
    </source>
</evidence>
<accession>A0A917MH60</accession>
<evidence type="ECO:0000313" key="1">
    <source>
        <dbReference type="EMBL" id="GGH14870.1"/>
    </source>
</evidence>